<evidence type="ECO:0000256" key="1">
    <source>
        <dbReference type="ARBA" id="ARBA00022617"/>
    </source>
</evidence>
<sequence length="95" mass="10970">MLPKITREQLKQYNNQAKQQWIVIDNKVYDVTKYKNIHPGGWESITDQAGGDATRDFDNMGRGHRVDALPIMEGLLVAELHEDEPSVRTKEDYEL</sequence>
<dbReference type="InterPro" id="IPR050668">
    <property type="entry name" value="Cytochrome_b5"/>
</dbReference>
<proteinExistence type="inferred from homology"/>
<reference evidence="7 8" key="1">
    <citation type="submission" date="2024-03" db="EMBL/GenBank/DDBJ databases">
        <title>The Acrasis kona genome and developmental transcriptomes reveal deep origins of eukaryotic multicellular pathways.</title>
        <authorList>
            <person name="Sheikh S."/>
            <person name="Fu C.-J."/>
            <person name="Brown M.W."/>
            <person name="Baldauf S.L."/>
        </authorList>
    </citation>
    <scope>NUCLEOTIDE SEQUENCE [LARGE SCALE GENOMIC DNA]</scope>
    <source>
        <strain evidence="7 8">ATCC MYA-3509</strain>
    </source>
</reference>
<evidence type="ECO:0000313" key="8">
    <source>
        <dbReference type="Proteomes" id="UP001431209"/>
    </source>
</evidence>
<comment type="caution">
    <text evidence="7">The sequence shown here is derived from an EMBL/GenBank/DDBJ whole genome shotgun (WGS) entry which is preliminary data.</text>
</comment>
<dbReference type="PANTHER" id="PTHR19359">
    <property type="entry name" value="CYTOCHROME B5"/>
    <property type="match status" value="1"/>
</dbReference>
<dbReference type="InterPro" id="IPR001199">
    <property type="entry name" value="Cyt_B5-like_heme/steroid-bd"/>
</dbReference>
<dbReference type="SUPFAM" id="SSF55856">
    <property type="entry name" value="Cytochrome b5-like heme/steroid binding domain"/>
    <property type="match status" value="1"/>
</dbReference>
<dbReference type="PRINTS" id="PR00363">
    <property type="entry name" value="CYTOCHROMEB5"/>
</dbReference>
<organism evidence="7 8">
    <name type="scientific">Acrasis kona</name>
    <dbReference type="NCBI Taxonomy" id="1008807"/>
    <lineage>
        <taxon>Eukaryota</taxon>
        <taxon>Discoba</taxon>
        <taxon>Heterolobosea</taxon>
        <taxon>Tetramitia</taxon>
        <taxon>Eutetramitia</taxon>
        <taxon>Acrasidae</taxon>
        <taxon>Acrasis</taxon>
    </lineage>
</organism>
<dbReference type="GO" id="GO:0016020">
    <property type="term" value="C:membrane"/>
    <property type="evidence" value="ECO:0007669"/>
    <property type="project" value="TreeGrafter"/>
</dbReference>
<name>A0AAW2Z9F7_9EUKA</name>
<protein>
    <submittedName>
        <fullName evidence="7">Cytochrome b5</fullName>
    </submittedName>
</protein>
<dbReference type="PANTHER" id="PTHR19359:SF14">
    <property type="entry name" value="CYTOCHROME B5 A"/>
    <property type="match status" value="1"/>
</dbReference>
<keyword evidence="3 5" id="KW-0408">Iron</keyword>
<feature type="domain" description="Cytochrome b5 heme-binding" evidence="6">
    <location>
        <begin position="2"/>
        <end position="81"/>
    </location>
</feature>
<dbReference type="GO" id="GO:0046872">
    <property type="term" value="F:metal ion binding"/>
    <property type="evidence" value="ECO:0007669"/>
    <property type="project" value="UniProtKB-UniRule"/>
</dbReference>
<dbReference type="PROSITE" id="PS00191">
    <property type="entry name" value="CYTOCHROME_B5_1"/>
    <property type="match status" value="1"/>
</dbReference>
<dbReference type="Gene3D" id="3.10.120.10">
    <property type="entry name" value="Cytochrome b5-like heme/steroid binding domain"/>
    <property type="match status" value="1"/>
</dbReference>
<evidence type="ECO:0000256" key="2">
    <source>
        <dbReference type="ARBA" id="ARBA00022723"/>
    </source>
</evidence>
<dbReference type="PROSITE" id="PS50255">
    <property type="entry name" value="CYTOCHROME_B5_2"/>
    <property type="match status" value="1"/>
</dbReference>
<keyword evidence="8" id="KW-1185">Reference proteome</keyword>
<dbReference type="SMART" id="SM01117">
    <property type="entry name" value="Cyt-b5"/>
    <property type="match status" value="1"/>
</dbReference>
<dbReference type="Pfam" id="PF00173">
    <property type="entry name" value="Cyt-b5"/>
    <property type="match status" value="1"/>
</dbReference>
<evidence type="ECO:0000256" key="4">
    <source>
        <dbReference type="ARBA" id="ARBA00038168"/>
    </source>
</evidence>
<evidence type="ECO:0000256" key="3">
    <source>
        <dbReference type="ARBA" id="ARBA00023004"/>
    </source>
</evidence>
<dbReference type="AlphaFoldDB" id="A0AAW2Z9F7"/>
<dbReference type="InterPro" id="IPR018506">
    <property type="entry name" value="Cyt_B5_heme-BS"/>
</dbReference>
<dbReference type="GO" id="GO:0020037">
    <property type="term" value="F:heme binding"/>
    <property type="evidence" value="ECO:0007669"/>
    <property type="project" value="UniProtKB-UniRule"/>
</dbReference>
<dbReference type="InterPro" id="IPR036400">
    <property type="entry name" value="Cyt_B5-like_heme/steroid_sf"/>
</dbReference>
<keyword evidence="1 5" id="KW-0349">Heme</keyword>
<dbReference type="Proteomes" id="UP001431209">
    <property type="component" value="Unassembled WGS sequence"/>
</dbReference>
<evidence type="ECO:0000259" key="6">
    <source>
        <dbReference type="PROSITE" id="PS50255"/>
    </source>
</evidence>
<evidence type="ECO:0000256" key="5">
    <source>
        <dbReference type="RuleBase" id="RU362121"/>
    </source>
</evidence>
<gene>
    <name evidence="7" type="ORF">AKO1_012275</name>
</gene>
<evidence type="ECO:0000313" key="7">
    <source>
        <dbReference type="EMBL" id="KAL0486039.1"/>
    </source>
</evidence>
<accession>A0AAW2Z9F7</accession>
<dbReference type="EMBL" id="JAOPGA020001197">
    <property type="protein sequence ID" value="KAL0486039.1"/>
    <property type="molecule type" value="Genomic_DNA"/>
</dbReference>
<keyword evidence="2 5" id="KW-0479">Metal-binding</keyword>
<comment type="similarity">
    <text evidence="4 5">Belongs to the cytochrome b5 family.</text>
</comment>